<dbReference type="Proteomes" id="UP000235786">
    <property type="component" value="Unassembled WGS sequence"/>
</dbReference>
<dbReference type="InterPro" id="IPR000182">
    <property type="entry name" value="GNAT_dom"/>
</dbReference>
<gene>
    <name evidence="2" type="ORF">L207DRAFT_572522</name>
</gene>
<evidence type="ECO:0000313" key="3">
    <source>
        <dbReference type="Proteomes" id="UP000235786"/>
    </source>
</evidence>
<organism evidence="2 3">
    <name type="scientific">Hyaloscypha variabilis (strain UAMH 11265 / GT02V1 / F)</name>
    <name type="common">Meliniomyces variabilis</name>
    <dbReference type="NCBI Taxonomy" id="1149755"/>
    <lineage>
        <taxon>Eukaryota</taxon>
        <taxon>Fungi</taxon>
        <taxon>Dikarya</taxon>
        <taxon>Ascomycota</taxon>
        <taxon>Pezizomycotina</taxon>
        <taxon>Leotiomycetes</taxon>
        <taxon>Helotiales</taxon>
        <taxon>Hyaloscyphaceae</taxon>
        <taxon>Hyaloscypha</taxon>
        <taxon>Hyaloscypha variabilis</taxon>
    </lineage>
</organism>
<dbReference type="CDD" id="cd04301">
    <property type="entry name" value="NAT_SF"/>
    <property type="match status" value="1"/>
</dbReference>
<accession>A0A2J6QZN3</accession>
<name>A0A2J6QZN3_HYAVF</name>
<dbReference type="OrthoDB" id="3429175at2759"/>
<dbReference type="EMBL" id="KZ613961">
    <property type="protein sequence ID" value="PMD31734.1"/>
    <property type="molecule type" value="Genomic_DNA"/>
</dbReference>
<evidence type="ECO:0000259" key="1">
    <source>
        <dbReference type="PROSITE" id="PS51186"/>
    </source>
</evidence>
<protein>
    <recommendedName>
        <fullName evidence="1">N-acetyltransferase domain-containing protein</fullName>
    </recommendedName>
</protein>
<keyword evidence="3" id="KW-1185">Reference proteome</keyword>
<proteinExistence type="predicted"/>
<feature type="domain" description="N-acetyltransferase" evidence="1">
    <location>
        <begin position="27"/>
        <end position="199"/>
    </location>
</feature>
<evidence type="ECO:0000313" key="2">
    <source>
        <dbReference type="EMBL" id="PMD31734.1"/>
    </source>
</evidence>
<dbReference type="InterPro" id="IPR051531">
    <property type="entry name" value="N-acetyltransferase"/>
</dbReference>
<sequence>MPFNTPPSGPWTSARSPRYSLHPMPLQLFEALEAGDLPLASSIAPPTLPPLTPFLIDEHHRNLWRMRLALVASDEENIPWLTRLVVYQTAEDPESQNPAQNTPELVIVGRIGFHSKPDERGMVEVGYAIDPEHRRKGHASAVIRIIVDIARAIEGVTVLRASVAPDNWISRRIVEGEGLKKVGREVHGRRGIEDIFEVSIMIVN</sequence>
<dbReference type="Pfam" id="PF13302">
    <property type="entry name" value="Acetyltransf_3"/>
    <property type="match status" value="1"/>
</dbReference>
<dbReference type="PANTHER" id="PTHR43792">
    <property type="entry name" value="GNAT FAMILY, PUTATIVE (AFU_ORTHOLOGUE AFUA_3G00765)-RELATED-RELATED"/>
    <property type="match status" value="1"/>
</dbReference>
<dbReference type="InterPro" id="IPR016181">
    <property type="entry name" value="Acyl_CoA_acyltransferase"/>
</dbReference>
<dbReference type="PANTHER" id="PTHR43792:SF13">
    <property type="entry name" value="ACETYLTRANSFERASE"/>
    <property type="match status" value="1"/>
</dbReference>
<dbReference type="GO" id="GO:0016747">
    <property type="term" value="F:acyltransferase activity, transferring groups other than amino-acyl groups"/>
    <property type="evidence" value="ECO:0007669"/>
    <property type="project" value="InterPro"/>
</dbReference>
<reference evidence="2 3" key="1">
    <citation type="submission" date="2016-04" db="EMBL/GenBank/DDBJ databases">
        <title>A degradative enzymes factory behind the ericoid mycorrhizal symbiosis.</title>
        <authorList>
            <consortium name="DOE Joint Genome Institute"/>
            <person name="Martino E."/>
            <person name="Morin E."/>
            <person name="Grelet G."/>
            <person name="Kuo A."/>
            <person name="Kohler A."/>
            <person name="Daghino S."/>
            <person name="Barry K."/>
            <person name="Choi C."/>
            <person name="Cichocki N."/>
            <person name="Clum A."/>
            <person name="Copeland A."/>
            <person name="Hainaut M."/>
            <person name="Haridas S."/>
            <person name="Labutti K."/>
            <person name="Lindquist E."/>
            <person name="Lipzen A."/>
            <person name="Khouja H.-R."/>
            <person name="Murat C."/>
            <person name="Ohm R."/>
            <person name="Olson A."/>
            <person name="Spatafora J."/>
            <person name="Veneault-Fourrey C."/>
            <person name="Henrissat B."/>
            <person name="Grigoriev I."/>
            <person name="Martin F."/>
            <person name="Perotto S."/>
        </authorList>
    </citation>
    <scope>NUCLEOTIDE SEQUENCE [LARGE SCALE GENOMIC DNA]</scope>
    <source>
        <strain evidence="2 3">F</strain>
    </source>
</reference>
<dbReference type="AlphaFoldDB" id="A0A2J6QZN3"/>
<dbReference type="PROSITE" id="PS51186">
    <property type="entry name" value="GNAT"/>
    <property type="match status" value="1"/>
</dbReference>
<dbReference type="SUPFAM" id="SSF55729">
    <property type="entry name" value="Acyl-CoA N-acyltransferases (Nat)"/>
    <property type="match status" value="1"/>
</dbReference>
<dbReference type="Gene3D" id="3.40.630.30">
    <property type="match status" value="1"/>
</dbReference>